<evidence type="ECO:0000259" key="7">
    <source>
        <dbReference type="Pfam" id="PF01709"/>
    </source>
</evidence>
<evidence type="ECO:0000256" key="4">
    <source>
        <dbReference type="ARBA" id="ARBA00023125"/>
    </source>
</evidence>
<evidence type="ECO:0000256" key="2">
    <source>
        <dbReference type="ARBA" id="ARBA00022490"/>
    </source>
</evidence>
<evidence type="ECO:0000256" key="5">
    <source>
        <dbReference type="ARBA" id="ARBA00023163"/>
    </source>
</evidence>
<dbReference type="FunFam" id="1.10.10.200:FF:000002">
    <property type="entry name" value="Probable transcriptional regulatory protein CLM62_37755"/>
    <property type="match status" value="1"/>
</dbReference>
<dbReference type="HAMAP" id="MF_00693">
    <property type="entry name" value="Transcrip_reg_TACO1"/>
    <property type="match status" value="1"/>
</dbReference>
<dbReference type="InterPro" id="IPR048300">
    <property type="entry name" value="TACO1_YebC-like_2nd/3rd_dom"/>
</dbReference>
<dbReference type="PANTHER" id="PTHR12532">
    <property type="entry name" value="TRANSLATIONAL ACTIVATOR OF CYTOCHROME C OXIDASE 1"/>
    <property type="match status" value="1"/>
</dbReference>
<dbReference type="NCBIfam" id="TIGR01033">
    <property type="entry name" value="YebC/PmpR family DNA-binding transcriptional regulator"/>
    <property type="match status" value="1"/>
</dbReference>
<dbReference type="InterPro" id="IPR026564">
    <property type="entry name" value="Transcrip_reg_TACO1-like_dom3"/>
</dbReference>
<organism evidence="9 10">
    <name type="scientific">Candidatus Shapirobacteria bacterium CG08_land_8_20_14_0_20_39_18</name>
    <dbReference type="NCBI Taxonomy" id="1974883"/>
    <lineage>
        <taxon>Bacteria</taxon>
        <taxon>Candidatus Shapironibacteriota</taxon>
    </lineage>
</organism>
<dbReference type="GO" id="GO:0003677">
    <property type="term" value="F:DNA binding"/>
    <property type="evidence" value="ECO:0007669"/>
    <property type="project" value="UniProtKB-UniRule"/>
</dbReference>
<dbReference type="GO" id="GO:0006355">
    <property type="term" value="P:regulation of DNA-templated transcription"/>
    <property type="evidence" value="ECO:0007669"/>
    <property type="project" value="UniProtKB-UniRule"/>
</dbReference>
<evidence type="ECO:0000313" key="10">
    <source>
        <dbReference type="Proteomes" id="UP000228996"/>
    </source>
</evidence>
<evidence type="ECO:0000256" key="1">
    <source>
        <dbReference type="ARBA" id="ARBA00008724"/>
    </source>
</evidence>
<protein>
    <recommendedName>
        <fullName evidence="6">Probable transcriptional regulatory protein COT44_00065</fullName>
    </recommendedName>
</protein>
<keyword evidence="2 6" id="KW-0963">Cytoplasm</keyword>
<comment type="similarity">
    <text evidence="1 6">Belongs to the TACO1 family.</text>
</comment>
<feature type="domain" description="TACO1/YebC-like second and third" evidence="7">
    <location>
        <begin position="85"/>
        <end position="239"/>
    </location>
</feature>
<name>A0A2M6XEE6_9BACT</name>
<proteinExistence type="inferred from homology"/>
<evidence type="ECO:0000256" key="6">
    <source>
        <dbReference type="HAMAP-Rule" id="MF_00693"/>
    </source>
</evidence>
<dbReference type="AlphaFoldDB" id="A0A2M6XEE6"/>
<comment type="subcellular location">
    <subcellularLocation>
        <location evidence="6">Cytoplasm</location>
    </subcellularLocation>
</comment>
<dbReference type="EMBL" id="PEYO01000001">
    <property type="protein sequence ID" value="PIU04026.1"/>
    <property type="molecule type" value="Genomic_DNA"/>
</dbReference>
<evidence type="ECO:0000313" key="9">
    <source>
        <dbReference type="EMBL" id="PIU04026.1"/>
    </source>
</evidence>
<dbReference type="InterPro" id="IPR029072">
    <property type="entry name" value="YebC-like"/>
</dbReference>
<dbReference type="Pfam" id="PF20772">
    <property type="entry name" value="TACO1_YebC_N"/>
    <property type="match status" value="1"/>
</dbReference>
<gene>
    <name evidence="9" type="ORF">COT44_00065</name>
</gene>
<keyword evidence="3 6" id="KW-0805">Transcription regulation</keyword>
<keyword evidence="5 6" id="KW-0804">Transcription</keyword>
<dbReference type="NCBIfam" id="NF001030">
    <property type="entry name" value="PRK00110.1"/>
    <property type="match status" value="1"/>
</dbReference>
<dbReference type="InterPro" id="IPR049083">
    <property type="entry name" value="TACO1_YebC_N"/>
</dbReference>
<evidence type="ECO:0000259" key="8">
    <source>
        <dbReference type="Pfam" id="PF20772"/>
    </source>
</evidence>
<dbReference type="NCBIfam" id="NF009044">
    <property type="entry name" value="PRK12378.1"/>
    <property type="match status" value="1"/>
</dbReference>
<dbReference type="Gene3D" id="1.10.10.200">
    <property type="match status" value="1"/>
</dbReference>
<dbReference type="GO" id="GO:0005829">
    <property type="term" value="C:cytosol"/>
    <property type="evidence" value="ECO:0007669"/>
    <property type="project" value="TreeGrafter"/>
</dbReference>
<dbReference type="InterPro" id="IPR017856">
    <property type="entry name" value="Integrase-like_N"/>
</dbReference>
<comment type="caution">
    <text evidence="9">The sequence shown here is derived from an EMBL/GenBank/DDBJ whole genome shotgun (WGS) entry which is preliminary data.</text>
</comment>
<dbReference type="PANTHER" id="PTHR12532:SF6">
    <property type="entry name" value="TRANSCRIPTIONAL REGULATORY PROTEIN YEBC-RELATED"/>
    <property type="match status" value="1"/>
</dbReference>
<sequence length="243" mass="26682">MSGHSKWATIHRDKEITDAKKGQAWTRITNAIIVAVRESGGMTDPEKNFKLRLAMDKGHEVNMPKDNIDRAIARGSGEVGSEKWEEVTYEGYGPGGVAIMIETTTDNKNRTAQEVKNIFERGGGSLASRGAVAFQFASKGYIVLEKPANSEEAILKIMDLGVEDVEEEDDAIEIYTQPEDLQKIKAGLLEAGYQVKSYELALKPTVVVPISDQATSAKILTLMENLESQSDVQKVYANFDIIG</sequence>
<feature type="domain" description="TACO1/YebC-like N-terminal" evidence="8">
    <location>
        <begin position="5"/>
        <end position="78"/>
    </location>
</feature>
<dbReference type="Pfam" id="PF01709">
    <property type="entry name" value="Transcrip_reg"/>
    <property type="match status" value="1"/>
</dbReference>
<evidence type="ECO:0000256" key="3">
    <source>
        <dbReference type="ARBA" id="ARBA00023015"/>
    </source>
</evidence>
<dbReference type="InterPro" id="IPR002876">
    <property type="entry name" value="Transcrip_reg_TACO1-like"/>
</dbReference>
<reference evidence="10" key="1">
    <citation type="submission" date="2017-09" db="EMBL/GenBank/DDBJ databases">
        <title>Depth-based differentiation of microbial function through sediment-hosted aquifers and enrichment of novel symbionts in the deep terrestrial subsurface.</title>
        <authorList>
            <person name="Probst A.J."/>
            <person name="Ladd B."/>
            <person name="Jarett J.K."/>
            <person name="Geller-Mcgrath D.E."/>
            <person name="Sieber C.M.K."/>
            <person name="Emerson J.B."/>
            <person name="Anantharaman K."/>
            <person name="Thomas B.C."/>
            <person name="Malmstrom R."/>
            <person name="Stieglmeier M."/>
            <person name="Klingl A."/>
            <person name="Woyke T."/>
            <person name="Ryan C.M."/>
            <person name="Banfield J.F."/>
        </authorList>
    </citation>
    <scope>NUCLEOTIDE SEQUENCE [LARGE SCALE GENOMIC DNA]</scope>
</reference>
<accession>A0A2M6XEE6</accession>
<dbReference type="Gene3D" id="3.30.70.980">
    <property type="match status" value="2"/>
</dbReference>
<dbReference type="SUPFAM" id="SSF75625">
    <property type="entry name" value="YebC-like"/>
    <property type="match status" value="1"/>
</dbReference>
<keyword evidence="4 6" id="KW-0238">DNA-binding</keyword>
<dbReference type="Proteomes" id="UP000228996">
    <property type="component" value="Unassembled WGS sequence"/>
</dbReference>